<proteinExistence type="predicted"/>
<dbReference type="AlphaFoldDB" id="A0AAV4ABX0"/>
<comment type="caution">
    <text evidence="1">The sequence shown here is derived from an EMBL/GenBank/DDBJ whole genome shotgun (WGS) entry which is preliminary data.</text>
</comment>
<keyword evidence="2" id="KW-1185">Reference proteome</keyword>
<name>A0AAV4ABX0_9GAST</name>
<organism evidence="1 2">
    <name type="scientific">Plakobranchus ocellatus</name>
    <dbReference type="NCBI Taxonomy" id="259542"/>
    <lineage>
        <taxon>Eukaryota</taxon>
        <taxon>Metazoa</taxon>
        <taxon>Spiralia</taxon>
        <taxon>Lophotrochozoa</taxon>
        <taxon>Mollusca</taxon>
        <taxon>Gastropoda</taxon>
        <taxon>Heterobranchia</taxon>
        <taxon>Euthyneura</taxon>
        <taxon>Panpulmonata</taxon>
        <taxon>Sacoglossa</taxon>
        <taxon>Placobranchoidea</taxon>
        <taxon>Plakobranchidae</taxon>
        <taxon>Plakobranchus</taxon>
    </lineage>
</organism>
<accession>A0AAV4ABX0</accession>
<reference evidence="1 2" key="1">
    <citation type="journal article" date="2021" name="Elife">
        <title>Chloroplast acquisition without the gene transfer in kleptoplastic sea slugs, Plakobranchus ocellatus.</title>
        <authorList>
            <person name="Maeda T."/>
            <person name="Takahashi S."/>
            <person name="Yoshida T."/>
            <person name="Shimamura S."/>
            <person name="Takaki Y."/>
            <person name="Nagai Y."/>
            <person name="Toyoda A."/>
            <person name="Suzuki Y."/>
            <person name="Arimoto A."/>
            <person name="Ishii H."/>
            <person name="Satoh N."/>
            <person name="Nishiyama T."/>
            <person name="Hasebe M."/>
            <person name="Maruyama T."/>
            <person name="Minagawa J."/>
            <person name="Obokata J."/>
            <person name="Shigenobu S."/>
        </authorList>
    </citation>
    <scope>NUCLEOTIDE SEQUENCE [LARGE SCALE GENOMIC DNA]</scope>
</reference>
<gene>
    <name evidence="1" type="ORF">PoB_003234600</name>
</gene>
<dbReference type="EMBL" id="BLXT01003753">
    <property type="protein sequence ID" value="GFO05841.1"/>
    <property type="molecule type" value="Genomic_DNA"/>
</dbReference>
<dbReference type="Proteomes" id="UP000735302">
    <property type="component" value="Unassembled WGS sequence"/>
</dbReference>
<evidence type="ECO:0000313" key="1">
    <source>
        <dbReference type="EMBL" id="GFO05841.1"/>
    </source>
</evidence>
<evidence type="ECO:0000313" key="2">
    <source>
        <dbReference type="Proteomes" id="UP000735302"/>
    </source>
</evidence>
<protein>
    <submittedName>
        <fullName evidence="1">Uncharacterized protein</fullName>
    </submittedName>
</protein>
<sequence length="106" mass="12256">MLPLSPPYRRLFRDLLADSDTLSVDISLQQGTIQLVWRARTFLQVSCPFAGLLRTELSPTKRSSFIVLCYRYTQKERAKQRLPIPHRGDIQHQWTMLGALGEKEAK</sequence>